<feature type="region of interest" description="Disordered" evidence="1">
    <location>
        <begin position="247"/>
        <end position="299"/>
    </location>
</feature>
<dbReference type="Gene3D" id="1.10.533.10">
    <property type="entry name" value="Death Domain, Fas"/>
    <property type="match status" value="1"/>
</dbReference>
<dbReference type="InterPro" id="IPR011029">
    <property type="entry name" value="DEATH-like_dom_sf"/>
</dbReference>
<evidence type="ECO:0000256" key="1">
    <source>
        <dbReference type="SAM" id="MobiDB-lite"/>
    </source>
</evidence>
<dbReference type="InterPro" id="IPR000488">
    <property type="entry name" value="Death_dom"/>
</dbReference>
<feature type="domain" description="Death" evidence="2">
    <location>
        <begin position="40"/>
        <end position="115"/>
    </location>
</feature>
<dbReference type="SUPFAM" id="SSF47986">
    <property type="entry name" value="DEATH domain"/>
    <property type="match status" value="1"/>
</dbReference>
<evidence type="ECO:0000313" key="3">
    <source>
        <dbReference type="EnsemblMetazoa" id="Aqu2.1.10895_001"/>
    </source>
</evidence>
<organism evidence="3">
    <name type="scientific">Amphimedon queenslandica</name>
    <name type="common">Sponge</name>
    <dbReference type="NCBI Taxonomy" id="400682"/>
    <lineage>
        <taxon>Eukaryota</taxon>
        <taxon>Metazoa</taxon>
        <taxon>Porifera</taxon>
        <taxon>Demospongiae</taxon>
        <taxon>Heteroscleromorpha</taxon>
        <taxon>Haplosclerida</taxon>
        <taxon>Niphatidae</taxon>
        <taxon>Amphimedon</taxon>
    </lineage>
</organism>
<accession>A0A1X7T9C4</accession>
<reference evidence="3" key="1">
    <citation type="submission" date="2017-05" db="UniProtKB">
        <authorList>
            <consortium name="EnsemblMetazoa"/>
        </authorList>
    </citation>
    <scope>IDENTIFICATION</scope>
</reference>
<feature type="region of interest" description="Disordered" evidence="1">
    <location>
        <begin position="122"/>
        <end position="150"/>
    </location>
</feature>
<dbReference type="GO" id="GO:0007165">
    <property type="term" value="P:signal transduction"/>
    <property type="evidence" value="ECO:0007669"/>
    <property type="project" value="InterPro"/>
</dbReference>
<dbReference type="Pfam" id="PF00531">
    <property type="entry name" value="Death"/>
    <property type="match status" value="1"/>
</dbReference>
<proteinExistence type="predicted"/>
<dbReference type="CDD" id="cd01670">
    <property type="entry name" value="Death"/>
    <property type="match status" value="1"/>
</dbReference>
<feature type="region of interest" description="Disordered" evidence="1">
    <location>
        <begin position="407"/>
        <end position="448"/>
    </location>
</feature>
<sequence length="561" mass="61502">MATKTSSCSSSLSLFSSPLTIEQLMNVLILLKSCGFPQTRWRALGLKLGLHKSTLDAIERNHPDYVSGCLTECLSKWLSRADNVDSKGGATFDSLSDALKSMNENAAADKLDQEKRNAMISGNDIKGTNDVHSTATGPAPPTGTNKPLIGVPPHSPIALMDIPDDMPRAILFELIKFHELLIKGQLEESLRLLDADTIRKIRNAASDREGISLLIRALEEHPTLLHEMKVANDERIKALKLHPLTPPTQIPLRSAPKRPRPLSLNALPPPIPQRQSSIATPLQDKEGKKDQSSFKPMEGSMSPEYITMKEMLADLVDLLAANVPVISQLNNHLFSSDLIPKAVHVTVESTGLTPYDRANKIFSSVLATLECHPNPNSVFSSLITSLQKVGLKNMAYKLLKNLKMKGGHVDPNLEQQPSVSKGPLQPVDVTAQSHTPQPTITGSQSSTPTTVIELSSKSEIVTIIKYLHSRFVSLNVKMRGQIVKIVQKGEDELINIARSAAAYLSIEVSSLKYGNVDELFDSLKPHYDFLNCDGVLKHLIDTYLSNAQTELTQYIDSVDNS</sequence>
<name>A0A1X7T9C4_AMPQE</name>
<feature type="compositionally biased region" description="Basic and acidic residues" evidence="1">
    <location>
        <begin position="283"/>
        <end position="292"/>
    </location>
</feature>
<dbReference type="EnsemblMetazoa" id="Aqu2.1.10895_001">
    <property type="protein sequence ID" value="Aqu2.1.10895_001"/>
    <property type="gene ID" value="Aqu2.1.10895"/>
</dbReference>
<protein>
    <recommendedName>
        <fullName evidence="2">Death domain-containing protein</fullName>
    </recommendedName>
</protein>
<dbReference type="AlphaFoldDB" id="A0A1X7T9C4"/>
<evidence type="ECO:0000259" key="2">
    <source>
        <dbReference type="PROSITE" id="PS50017"/>
    </source>
</evidence>
<feature type="compositionally biased region" description="Polar residues" evidence="1">
    <location>
        <begin position="430"/>
        <end position="448"/>
    </location>
</feature>
<dbReference type="InParanoid" id="A0A1X7T9C4"/>
<dbReference type="PROSITE" id="PS50017">
    <property type="entry name" value="DEATH_DOMAIN"/>
    <property type="match status" value="1"/>
</dbReference>